<feature type="domain" description="C3H1-type" evidence="7">
    <location>
        <begin position="25"/>
        <end position="53"/>
    </location>
</feature>
<dbReference type="InterPro" id="IPR008913">
    <property type="entry name" value="Znf_CHY"/>
</dbReference>
<proteinExistence type="predicted"/>
<organism evidence="9 10">
    <name type="scientific">Zancudomyces culisetae</name>
    <name type="common">Gut fungus</name>
    <name type="synonym">Smittium culisetae</name>
    <dbReference type="NCBI Taxonomy" id="1213189"/>
    <lineage>
        <taxon>Eukaryota</taxon>
        <taxon>Fungi</taxon>
        <taxon>Fungi incertae sedis</taxon>
        <taxon>Zoopagomycota</taxon>
        <taxon>Kickxellomycotina</taxon>
        <taxon>Harpellomycetes</taxon>
        <taxon>Harpellales</taxon>
        <taxon>Legeriomycetaceae</taxon>
        <taxon>Zancudomyces</taxon>
    </lineage>
</organism>
<name>A0A1R1PFL2_ZANCU</name>
<dbReference type="Proteomes" id="UP000188320">
    <property type="component" value="Unassembled WGS sequence"/>
</dbReference>
<evidence type="ECO:0000313" key="9">
    <source>
        <dbReference type="EMBL" id="OMH79747.1"/>
    </source>
</evidence>
<dbReference type="SUPFAM" id="SSF90229">
    <property type="entry name" value="CCCH zinc finger"/>
    <property type="match status" value="1"/>
</dbReference>
<feature type="region of interest" description="Disordered" evidence="6">
    <location>
        <begin position="1"/>
        <end position="28"/>
    </location>
</feature>
<feature type="region of interest" description="Disordered" evidence="6">
    <location>
        <begin position="287"/>
        <end position="323"/>
    </location>
</feature>
<keyword evidence="3 5" id="KW-0862">Zinc</keyword>
<keyword evidence="10" id="KW-1185">Reference proteome</keyword>
<evidence type="ECO:0000313" key="10">
    <source>
        <dbReference type="Proteomes" id="UP000188320"/>
    </source>
</evidence>
<feature type="region of interest" description="Disordered" evidence="6">
    <location>
        <begin position="50"/>
        <end position="147"/>
    </location>
</feature>
<feature type="zinc finger region" description="C3H1-type" evidence="5">
    <location>
        <begin position="25"/>
        <end position="53"/>
    </location>
</feature>
<comment type="caution">
    <text evidence="9">The sequence shown here is derived from an EMBL/GenBank/DDBJ whole genome shotgun (WGS) entry which is preliminary data.</text>
</comment>
<dbReference type="Pfam" id="PF05495">
    <property type="entry name" value="zf-CHY"/>
    <property type="match status" value="1"/>
</dbReference>
<evidence type="ECO:0000256" key="5">
    <source>
        <dbReference type="PROSITE-ProRule" id="PRU00723"/>
    </source>
</evidence>
<feature type="compositionally biased region" description="Basic and acidic residues" evidence="6">
    <location>
        <begin position="93"/>
        <end position="140"/>
    </location>
</feature>
<keyword evidence="1 5" id="KW-0479">Metal-binding</keyword>
<dbReference type="SMART" id="SM00356">
    <property type="entry name" value="ZnF_C3H1"/>
    <property type="match status" value="1"/>
</dbReference>
<feature type="region of interest" description="Disordered" evidence="6">
    <location>
        <begin position="527"/>
        <end position="576"/>
    </location>
</feature>
<feature type="region of interest" description="Disordered" evidence="6">
    <location>
        <begin position="898"/>
        <end position="942"/>
    </location>
</feature>
<dbReference type="PROSITE" id="PS51266">
    <property type="entry name" value="ZF_CHY"/>
    <property type="match status" value="1"/>
</dbReference>
<evidence type="ECO:0000256" key="4">
    <source>
        <dbReference type="PROSITE-ProRule" id="PRU00601"/>
    </source>
</evidence>
<dbReference type="InterPro" id="IPR000571">
    <property type="entry name" value="Znf_CCCH"/>
</dbReference>
<feature type="compositionally biased region" description="Polar residues" evidence="6">
    <location>
        <begin position="933"/>
        <end position="942"/>
    </location>
</feature>
<feature type="domain" description="CHY-type" evidence="8">
    <location>
        <begin position="821"/>
        <end position="892"/>
    </location>
</feature>
<reference evidence="10" key="1">
    <citation type="submission" date="2017-01" db="EMBL/GenBank/DDBJ databases">
        <authorList>
            <person name="Wang Y."/>
            <person name="White M."/>
            <person name="Kvist S."/>
            <person name="Moncalvo J.-M."/>
        </authorList>
    </citation>
    <scope>NUCLEOTIDE SEQUENCE [LARGE SCALE GENOMIC DNA]</scope>
    <source>
        <strain evidence="10">COL-18-3</strain>
    </source>
</reference>
<evidence type="ECO:0000256" key="2">
    <source>
        <dbReference type="ARBA" id="ARBA00022771"/>
    </source>
</evidence>
<keyword evidence="2 4" id="KW-0863">Zinc-finger</keyword>
<gene>
    <name evidence="9" type="ORF">AX774_g6830</name>
</gene>
<protein>
    <recommendedName>
        <fullName evidence="11">CHY-type domain-containing protein</fullName>
    </recommendedName>
</protein>
<dbReference type="OrthoDB" id="10253329at2759"/>
<dbReference type="Gene3D" id="4.10.1000.10">
    <property type="entry name" value="Zinc finger, CCCH-type"/>
    <property type="match status" value="1"/>
</dbReference>
<evidence type="ECO:0000259" key="8">
    <source>
        <dbReference type="PROSITE" id="PS51266"/>
    </source>
</evidence>
<feature type="region of interest" description="Disordered" evidence="6">
    <location>
        <begin position="694"/>
        <end position="741"/>
    </location>
</feature>
<feature type="compositionally biased region" description="Basic and acidic residues" evidence="6">
    <location>
        <begin position="68"/>
        <end position="82"/>
    </location>
</feature>
<dbReference type="Pfam" id="PF18044">
    <property type="entry name" value="zf-CCCH_4"/>
    <property type="match status" value="1"/>
</dbReference>
<accession>A0A1R1PFL2</accession>
<feature type="compositionally biased region" description="Basic and acidic residues" evidence="6">
    <location>
        <begin position="914"/>
        <end position="927"/>
    </location>
</feature>
<dbReference type="PROSITE" id="PS50103">
    <property type="entry name" value="ZF_C3H1"/>
    <property type="match status" value="1"/>
</dbReference>
<dbReference type="InterPro" id="IPR041367">
    <property type="entry name" value="Znf-CCCH_4"/>
</dbReference>
<dbReference type="AlphaFoldDB" id="A0A1R1PFL2"/>
<dbReference type="InterPro" id="IPR037274">
    <property type="entry name" value="Znf_CHY_sf"/>
</dbReference>
<feature type="compositionally biased region" description="Acidic residues" evidence="6">
    <location>
        <begin position="557"/>
        <end position="567"/>
    </location>
</feature>
<feature type="compositionally biased region" description="Polar residues" evidence="6">
    <location>
        <begin position="55"/>
        <end position="67"/>
    </location>
</feature>
<evidence type="ECO:0000256" key="3">
    <source>
        <dbReference type="ARBA" id="ARBA00022833"/>
    </source>
</evidence>
<feature type="compositionally biased region" description="Acidic residues" evidence="6">
    <location>
        <begin position="715"/>
        <end position="738"/>
    </location>
</feature>
<sequence>MIQAKEVEMENQNVSVVETQNPNSGKQKGVCKYFQRGLNCRFGNECKFSHDLKQSGDNTSPANTDTSKAARNEFKSRSEEPQTRLNNPKNRKSRAENEADKSSDRAVREKSGKMEDVRPNRGREERDRRKERYKKSDATKRGKKGKREYEIEEVLRDNRWVARTLEINKDETALAVELRPFDPEFPYDLQALRFALVIPVDYPATKEHQRAVEIHVANKQIPVGVKHNIKIGFDSFARKNMLLGLKSPGEEKRLAEMVEWLGNNMESMFAIKPASTIKFKSFSPKESINAGESKGQMQDAGDEKDKNSNEGEQTQGSIGDDMVQGSSAVGVKGIAEQVQVAIRKPAYVNSNRVVMARPTIRALTANEGMSEEEIRKVMRKTQLEQLERRFKGKLETIKEGDEGRDTVLRINLELTEQEVPVSIRELEIDLFIPSGYPQGQQQIVGNTPVVVPRMHIINTRFVGKEGKKAAWKPGPVREKVLRAVEDKFLESYKSQPSRTLLNSMNWLDRYFFEIIVKELEKLSKDEVDSLTGVESKSTHKNTAEDESLGESEYTQESGEDNASESEDGMAAGGDDFEWPERRGIEIKFGTTELGKVTMVTCSNLWIEVRCAKCKNGVEIKDIAPTYFNTPDRQVWIECGKCKSEIGVRFRAGWIHNASKSLGCLDVTNAVPMDLRPSTYDLTCEKCLLTTDEHGDAGLGEDDEGDAEVNKSDGNDNGDEEDNGSENENESESESDSDDELRPVTCSITLTPNINNQALCTKCHSRLSVLLGDLSFVKLADYNAYKKKNKQKGGKSKLGEEEIARRKQRRKAAGPVLQLGTPLQKKGTCKHYVRSYRWLRFPCCGKLYPCDTCHDIAEDHESQRAKLMVCGLCSKEQSVAKAEMLGVCINCKSKFVKKRADGSGPQRFWEGGMGVRDRAKMSRNDPHKYKGLGKTTSNKRSSK</sequence>
<dbReference type="GO" id="GO:0008270">
    <property type="term" value="F:zinc ion binding"/>
    <property type="evidence" value="ECO:0007669"/>
    <property type="project" value="UniProtKB-KW"/>
</dbReference>
<dbReference type="InterPro" id="IPR036855">
    <property type="entry name" value="Znf_CCCH_sf"/>
</dbReference>
<feature type="compositionally biased region" description="Polar residues" evidence="6">
    <location>
        <begin position="10"/>
        <end position="26"/>
    </location>
</feature>
<evidence type="ECO:0000256" key="6">
    <source>
        <dbReference type="SAM" id="MobiDB-lite"/>
    </source>
</evidence>
<evidence type="ECO:0000256" key="1">
    <source>
        <dbReference type="ARBA" id="ARBA00022723"/>
    </source>
</evidence>
<evidence type="ECO:0008006" key="11">
    <source>
        <dbReference type="Google" id="ProtNLM"/>
    </source>
</evidence>
<dbReference type="EMBL" id="LSSK01001429">
    <property type="protein sequence ID" value="OMH79747.1"/>
    <property type="molecule type" value="Genomic_DNA"/>
</dbReference>
<dbReference type="SUPFAM" id="SSF161219">
    <property type="entry name" value="CHY zinc finger-like"/>
    <property type="match status" value="1"/>
</dbReference>
<evidence type="ECO:0000259" key="7">
    <source>
        <dbReference type="PROSITE" id="PS50103"/>
    </source>
</evidence>